<proteinExistence type="predicted"/>
<organism evidence="2 3">
    <name type="scientific">Methanoculleus chikugoensis</name>
    <dbReference type="NCBI Taxonomy" id="118126"/>
    <lineage>
        <taxon>Archaea</taxon>
        <taxon>Methanobacteriati</taxon>
        <taxon>Methanobacteriota</taxon>
        <taxon>Stenosarchaea group</taxon>
        <taxon>Methanomicrobia</taxon>
        <taxon>Methanomicrobiales</taxon>
        <taxon>Methanomicrobiaceae</taxon>
        <taxon>Methanoculleus</taxon>
    </lineage>
</organism>
<accession>A0ABM7H2X9</accession>
<sequence>MSMQGTVYAVLALVVLATALSGCTGVPGLEETEQFDRTVAVEPGSGIVVTNRNGNVAVNVREGNDVGITAVKRSVYGRSELDKVRIEVTEGDPLRVETVHTGFNPRVSVDYTISLPPTVVLQRIESSNGGIELAGVRVTETELLTSNGRVIVHDAPGGDLAATSSNGRIELSGVEGYVTATTSNAGITVEDCGGVAGLSTSNGAISAKIPAVRGDVTISSSNAGITLRFAGDLDARLAATTSNGRIAVHDLLLQLEESTGTSVSGTLGNGGPTVTVTTSNAGIDLFGP</sequence>
<evidence type="ECO:0000313" key="2">
    <source>
        <dbReference type="EMBL" id="BBL67186.1"/>
    </source>
</evidence>
<dbReference type="EMBL" id="AP019781">
    <property type="protein sequence ID" value="BBL67186.1"/>
    <property type="molecule type" value="Genomic_DNA"/>
</dbReference>
<keyword evidence="3" id="KW-1185">Reference proteome</keyword>
<feature type="domain" description="DUF4097" evidence="1">
    <location>
        <begin position="50"/>
        <end position="283"/>
    </location>
</feature>
<name>A0ABM7H2X9_9EURY</name>
<evidence type="ECO:0000313" key="3">
    <source>
        <dbReference type="Proteomes" id="UP000824969"/>
    </source>
</evidence>
<dbReference type="Proteomes" id="UP000824969">
    <property type="component" value="Chromosome"/>
</dbReference>
<gene>
    <name evidence="2" type="ORF">MchiMG62_03670</name>
</gene>
<evidence type="ECO:0000259" key="1">
    <source>
        <dbReference type="Pfam" id="PF13349"/>
    </source>
</evidence>
<dbReference type="Pfam" id="PF13349">
    <property type="entry name" value="DUF4097"/>
    <property type="match status" value="1"/>
</dbReference>
<dbReference type="InterPro" id="IPR025164">
    <property type="entry name" value="Toastrack_DUF4097"/>
</dbReference>
<reference evidence="2 3" key="1">
    <citation type="submission" date="2019-06" db="EMBL/GenBank/DDBJ databases">
        <title>Complete genome sequence of Methanoculleus chikugoensis strain MG62.</title>
        <authorList>
            <person name="Asakawa S."/>
            <person name="Dianou D."/>
        </authorList>
    </citation>
    <scope>NUCLEOTIDE SEQUENCE [LARGE SCALE GENOMIC DNA]</scope>
    <source>
        <strain evidence="2 3">MG62</strain>
    </source>
</reference>
<protein>
    <recommendedName>
        <fullName evidence="1">DUF4097 domain-containing protein</fullName>
    </recommendedName>
</protein>